<evidence type="ECO:0000313" key="4">
    <source>
        <dbReference type="Proteomes" id="UP000012227"/>
    </source>
</evidence>
<dbReference type="InterPro" id="IPR006628">
    <property type="entry name" value="PUR-bd_fam"/>
</dbReference>
<dbReference type="PANTHER" id="PTHR12611">
    <property type="entry name" value="PUR-TRANSCRIPTIONAL ACTIVATOR"/>
    <property type="match status" value="1"/>
</dbReference>
<dbReference type="GO" id="GO:0000977">
    <property type="term" value="F:RNA polymerase II transcription regulatory region sequence-specific DNA binding"/>
    <property type="evidence" value="ECO:0007669"/>
    <property type="project" value="InterPro"/>
</dbReference>
<sequence>MTWLTHGNLENDSPSALSLSIKDKIESKRDFLSIAFEKTFSIPQFLPITAKEWVSDSDTIYVGREKECMVDPEILTEKIVTQNKTFLVDLKKNQAGFYLKVSEWSNSKKSSIFLPAEGIDRMIEILNQFKSRISDNENTKDPELGAF</sequence>
<dbReference type="GO" id="GO:0032422">
    <property type="term" value="F:purine-rich negative regulatory element binding"/>
    <property type="evidence" value="ECO:0007669"/>
    <property type="project" value="InterPro"/>
</dbReference>
<proteinExistence type="inferred from homology"/>
<dbReference type="Pfam" id="PF04845">
    <property type="entry name" value="PurA"/>
    <property type="match status" value="1"/>
</dbReference>
<dbReference type="AlphaFoldDB" id="N1W5Y4"/>
<organism evidence="3 4">
    <name type="scientific">Leptospira vanthielii serovar Holland str. Waz Holland = ATCC 700522</name>
    <dbReference type="NCBI Taxonomy" id="1218591"/>
    <lineage>
        <taxon>Bacteria</taxon>
        <taxon>Pseudomonadati</taxon>
        <taxon>Spirochaetota</taxon>
        <taxon>Spirochaetia</taxon>
        <taxon>Leptospirales</taxon>
        <taxon>Leptospiraceae</taxon>
        <taxon>Leptospira</taxon>
    </lineage>
</organism>
<comment type="caution">
    <text evidence="3">The sequence shown here is derived from an EMBL/GenBank/DDBJ whole genome shotgun (WGS) entry which is preliminary data.</text>
</comment>
<dbReference type="STRING" id="1218591.LEP1GSC199_0484"/>
<protein>
    <submittedName>
        <fullName evidence="3">PurA ssDNA and RNA-binding domain protein</fullName>
    </submittedName>
</protein>
<gene>
    <name evidence="3" type="ORF">LEP1GSC199_0484</name>
</gene>
<dbReference type="Proteomes" id="UP000012227">
    <property type="component" value="Unassembled WGS sequence"/>
</dbReference>
<keyword evidence="2" id="KW-0238">DNA-binding</keyword>
<evidence type="ECO:0000256" key="1">
    <source>
        <dbReference type="ARBA" id="ARBA00009251"/>
    </source>
</evidence>
<dbReference type="EMBL" id="AOGY02000037">
    <property type="protein sequence ID" value="EMY70393.1"/>
    <property type="molecule type" value="Genomic_DNA"/>
</dbReference>
<evidence type="ECO:0000313" key="3">
    <source>
        <dbReference type="EMBL" id="EMY70393.1"/>
    </source>
</evidence>
<dbReference type="GO" id="GO:0000981">
    <property type="term" value="F:DNA-binding transcription factor activity, RNA polymerase II-specific"/>
    <property type="evidence" value="ECO:0007669"/>
    <property type="project" value="TreeGrafter"/>
</dbReference>
<name>N1W5Y4_9LEPT</name>
<dbReference type="PANTHER" id="PTHR12611:SF0">
    <property type="entry name" value="PURINE-RICH BINDING PROTEIN-ALPHA, ISOFORM B"/>
    <property type="match status" value="1"/>
</dbReference>
<reference evidence="3 4" key="1">
    <citation type="submission" date="2013-03" db="EMBL/GenBank/DDBJ databases">
        <authorList>
            <person name="Harkins D.M."/>
            <person name="Durkin A.S."/>
            <person name="Brinkac L.M."/>
            <person name="Haft D.H."/>
            <person name="Selengut J.D."/>
            <person name="Sanka R."/>
            <person name="DePew J."/>
            <person name="Purushe J."/>
            <person name="Galloway R.L."/>
            <person name="Vinetz J.M."/>
            <person name="Sutton G.G."/>
            <person name="Nierman W.C."/>
            <person name="Fouts D.E."/>
        </authorList>
    </citation>
    <scope>NUCLEOTIDE SEQUENCE [LARGE SCALE GENOMIC DNA]</scope>
    <source>
        <strain evidence="3 4">Waz Holland</strain>
    </source>
</reference>
<dbReference type="Gene3D" id="3.10.450.700">
    <property type="match status" value="1"/>
</dbReference>
<accession>N1W5Y4</accession>
<dbReference type="SMART" id="SM00712">
    <property type="entry name" value="PUR"/>
    <property type="match status" value="1"/>
</dbReference>
<evidence type="ECO:0000256" key="2">
    <source>
        <dbReference type="ARBA" id="ARBA00023125"/>
    </source>
</evidence>
<comment type="similarity">
    <text evidence="1">Belongs to the PUR DNA-binding protein family.</text>
</comment>